<evidence type="ECO:0000256" key="4">
    <source>
        <dbReference type="ARBA" id="ARBA00022723"/>
    </source>
</evidence>
<dbReference type="GO" id="GO:0016709">
    <property type="term" value="F:oxidoreductase activity, acting on paired donors, with incorporation or reduction of molecular oxygen, NAD(P)H as one donor, and incorporation of one atom of oxygen"/>
    <property type="evidence" value="ECO:0007669"/>
    <property type="project" value="TreeGrafter"/>
</dbReference>
<dbReference type="PROSITE" id="PS00086">
    <property type="entry name" value="CYTOCHROME_P450"/>
    <property type="match status" value="1"/>
</dbReference>
<evidence type="ECO:0000256" key="8">
    <source>
        <dbReference type="ARBA" id="ARBA00023033"/>
    </source>
</evidence>
<dbReference type="AlphaFoldDB" id="A0A3L6PNW6"/>
<dbReference type="InterPro" id="IPR001128">
    <property type="entry name" value="Cyt_P450"/>
</dbReference>
<dbReference type="GO" id="GO:0005506">
    <property type="term" value="F:iron ion binding"/>
    <property type="evidence" value="ECO:0007669"/>
    <property type="project" value="InterPro"/>
</dbReference>
<dbReference type="Gene3D" id="1.10.630.10">
    <property type="entry name" value="Cytochrome P450"/>
    <property type="match status" value="2"/>
</dbReference>
<dbReference type="PRINTS" id="PR00385">
    <property type="entry name" value="P450"/>
</dbReference>
<dbReference type="Pfam" id="PF00067">
    <property type="entry name" value="p450"/>
    <property type="match status" value="1"/>
</dbReference>
<evidence type="ECO:0000256" key="7">
    <source>
        <dbReference type="ARBA" id="ARBA00023004"/>
    </source>
</evidence>
<keyword evidence="5" id="KW-1133">Transmembrane helix</keyword>
<evidence type="ECO:0000256" key="11">
    <source>
        <dbReference type="RuleBase" id="RU000461"/>
    </source>
</evidence>
<name>A0A3L6PNW6_PANMI</name>
<dbReference type="InterPro" id="IPR017972">
    <property type="entry name" value="Cyt_P450_CS"/>
</dbReference>
<reference evidence="13" key="1">
    <citation type="journal article" date="2019" name="Nat. Commun.">
        <title>The genome of broomcorn millet.</title>
        <authorList>
            <person name="Zou C."/>
            <person name="Miki D."/>
            <person name="Li D."/>
            <person name="Tang Q."/>
            <person name="Xiao L."/>
            <person name="Rajput S."/>
            <person name="Deng P."/>
            <person name="Jia W."/>
            <person name="Huang R."/>
            <person name="Zhang M."/>
            <person name="Sun Y."/>
            <person name="Hu J."/>
            <person name="Fu X."/>
            <person name="Schnable P.S."/>
            <person name="Li F."/>
            <person name="Zhang H."/>
            <person name="Feng B."/>
            <person name="Zhu X."/>
            <person name="Liu R."/>
            <person name="Schnable J.C."/>
            <person name="Zhu J.-K."/>
            <person name="Zhang H."/>
        </authorList>
    </citation>
    <scope>NUCLEOTIDE SEQUENCE [LARGE SCALE GENOMIC DNA]</scope>
</reference>
<dbReference type="PRINTS" id="PR00463">
    <property type="entry name" value="EP450I"/>
</dbReference>
<comment type="subcellular location">
    <subcellularLocation>
        <location evidence="1">Membrane</location>
        <topology evidence="1">Single-pass membrane protein</topology>
    </subcellularLocation>
</comment>
<keyword evidence="7 10" id="KW-0408">Iron</keyword>
<evidence type="ECO:0000256" key="6">
    <source>
        <dbReference type="ARBA" id="ARBA00023002"/>
    </source>
</evidence>
<dbReference type="SUPFAM" id="SSF48264">
    <property type="entry name" value="Cytochrome P450"/>
    <property type="match status" value="2"/>
</dbReference>
<protein>
    <recommendedName>
        <fullName evidence="14">Cytochrome P450 89A2-like</fullName>
    </recommendedName>
</protein>
<dbReference type="CDD" id="cd11075">
    <property type="entry name" value="CYP77_89"/>
    <property type="match status" value="1"/>
</dbReference>
<dbReference type="PANTHER" id="PTHR24298">
    <property type="entry name" value="FLAVONOID 3'-MONOOXYGENASE-RELATED"/>
    <property type="match status" value="1"/>
</dbReference>
<dbReference type="EMBL" id="PQIB02000016">
    <property type="protein sequence ID" value="RLM61534.1"/>
    <property type="molecule type" value="Genomic_DNA"/>
</dbReference>
<evidence type="ECO:0000313" key="12">
    <source>
        <dbReference type="EMBL" id="RLM61534.1"/>
    </source>
</evidence>
<gene>
    <name evidence="12" type="ORF">C2845_PM14G02760</name>
</gene>
<evidence type="ECO:0000256" key="2">
    <source>
        <dbReference type="ARBA" id="ARBA00022617"/>
    </source>
</evidence>
<dbReference type="InterPro" id="IPR002401">
    <property type="entry name" value="Cyt_P450_E_grp-I"/>
</dbReference>
<dbReference type="InterPro" id="IPR051103">
    <property type="entry name" value="Plant_metabolite_P450s"/>
</dbReference>
<dbReference type="OrthoDB" id="1470350at2759"/>
<keyword evidence="8 11" id="KW-0503">Monooxygenase</keyword>
<keyword evidence="13" id="KW-1185">Reference proteome</keyword>
<dbReference type="GO" id="GO:0016020">
    <property type="term" value="C:membrane"/>
    <property type="evidence" value="ECO:0007669"/>
    <property type="project" value="UniProtKB-SubCell"/>
</dbReference>
<evidence type="ECO:0008006" key="14">
    <source>
        <dbReference type="Google" id="ProtNLM"/>
    </source>
</evidence>
<keyword evidence="6 11" id="KW-0560">Oxidoreductase</keyword>
<evidence type="ECO:0000256" key="3">
    <source>
        <dbReference type="ARBA" id="ARBA00022692"/>
    </source>
</evidence>
<evidence type="ECO:0000256" key="5">
    <source>
        <dbReference type="ARBA" id="ARBA00022989"/>
    </source>
</evidence>
<dbReference type="GO" id="GO:0020037">
    <property type="term" value="F:heme binding"/>
    <property type="evidence" value="ECO:0007669"/>
    <property type="project" value="InterPro"/>
</dbReference>
<keyword evidence="2 10" id="KW-0349">Heme</keyword>
<sequence>MPAVGLDGEQPEEQHSHDNLLAMEDWLYYSVSITFCLAVSILLSSLRPVTGKPQLPPGPPLLSLIGPLLFLGRTNFGIERIICAARSRYGPVFTLHLLPSRPAIFVADHAVAHRALVQRGAAFADRPPANLPSRIFSSNQHNITSGAYGPLWRVFRRNLTGKVFQPSCLRRFAGARRRAVAGLVAGIARQMSGDGVVVVEGLLHRAMFHVLVSMCFGEGLATDAVVASVEALQREFLTAAIGFQVFGVCPAITKLVFRRRWKRMLSLRRRQEELFVPLIRGAAPGGSAAVDSYVDSLLSLRIPEDGGRSLTEDEMVSLCSEFLVAGTDSTAAVVQWIMANLVAQPEVQARLRAEIHQVAGNCIQEEHLTRMPYLHAVVLEGLRRHPPGHFVLPHAAVPTATEDGGGATLEGFRVPRHASVNFTVAAMGLDEAVWPDARLFRPERFLPGGEGANVDLTGGKEIKMMPFGAGRRICPGMALALLHLEWFVASLVAEFEWRELSGETVEFSEKQELSVVMRRRLRASVVRIRLARRDFDFEPVLRRIAREHGPVFTYAPLGKAQPTVFVASRGAAHRAFVQRVAAFASRPPVTASSDVITSGGCSISSAPYGGTWRRACSTRRGSGRPRRRSRR</sequence>
<proteinExistence type="inferred from homology"/>
<dbReference type="PANTHER" id="PTHR24298:SF851">
    <property type="entry name" value="CYTOCHROME P450 FAMILY 87 SUBFAMILY A POLYPEPTIDE 6"/>
    <property type="match status" value="1"/>
</dbReference>
<evidence type="ECO:0000256" key="10">
    <source>
        <dbReference type="PIRSR" id="PIRSR602401-1"/>
    </source>
</evidence>
<organism evidence="12 13">
    <name type="scientific">Panicum miliaceum</name>
    <name type="common">Proso millet</name>
    <name type="synonym">Broomcorn millet</name>
    <dbReference type="NCBI Taxonomy" id="4540"/>
    <lineage>
        <taxon>Eukaryota</taxon>
        <taxon>Viridiplantae</taxon>
        <taxon>Streptophyta</taxon>
        <taxon>Embryophyta</taxon>
        <taxon>Tracheophyta</taxon>
        <taxon>Spermatophyta</taxon>
        <taxon>Magnoliopsida</taxon>
        <taxon>Liliopsida</taxon>
        <taxon>Poales</taxon>
        <taxon>Poaceae</taxon>
        <taxon>PACMAD clade</taxon>
        <taxon>Panicoideae</taxon>
        <taxon>Panicodae</taxon>
        <taxon>Paniceae</taxon>
        <taxon>Panicinae</taxon>
        <taxon>Panicum</taxon>
        <taxon>Panicum sect. Panicum</taxon>
    </lineage>
</organism>
<keyword evidence="3" id="KW-0812">Transmembrane</keyword>
<evidence type="ECO:0000313" key="13">
    <source>
        <dbReference type="Proteomes" id="UP000275267"/>
    </source>
</evidence>
<dbReference type="FunFam" id="1.10.630.10:FF:000012">
    <property type="entry name" value="Cytochrome P450 family protein"/>
    <property type="match status" value="1"/>
</dbReference>
<keyword evidence="9" id="KW-0472">Membrane</keyword>
<keyword evidence="4 10" id="KW-0479">Metal-binding</keyword>
<evidence type="ECO:0000256" key="1">
    <source>
        <dbReference type="ARBA" id="ARBA00004167"/>
    </source>
</evidence>
<comment type="caution">
    <text evidence="12">The sequence shown here is derived from an EMBL/GenBank/DDBJ whole genome shotgun (WGS) entry which is preliminary data.</text>
</comment>
<comment type="similarity">
    <text evidence="11">Belongs to the cytochrome P450 family.</text>
</comment>
<dbReference type="Proteomes" id="UP000275267">
    <property type="component" value="Unassembled WGS sequence"/>
</dbReference>
<comment type="cofactor">
    <cofactor evidence="10">
        <name>heme</name>
        <dbReference type="ChEBI" id="CHEBI:30413"/>
    </cofactor>
</comment>
<feature type="binding site" description="axial binding residue" evidence="10">
    <location>
        <position position="474"/>
    </location>
    <ligand>
        <name>heme</name>
        <dbReference type="ChEBI" id="CHEBI:30413"/>
    </ligand>
    <ligandPart>
        <name>Fe</name>
        <dbReference type="ChEBI" id="CHEBI:18248"/>
    </ligandPart>
</feature>
<dbReference type="InterPro" id="IPR036396">
    <property type="entry name" value="Cyt_P450_sf"/>
</dbReference>
<dbReference type="STRING" id="4540.A0A3L6PNW6"/>
<evidence type="ECO:0000256" key="9">
    <source>
        <dbReference type="ARBA" id="ARBA00023136"/>
    </source>
</evidence>
<accession>A0A3L6PNW6</accession>